<feature type="region of interest" description="Disordered" evidence="1">
    <location>
        <begin position="40"/>
        <end position="93"/>
    </location>
</feature>
<dbReference type="Proteomes" id="UP000023152">
    <property type="component" value="Unassembled WGS sequence"/>
</dbReference>
<sequence length="167" mass="19995">MSKSQKQNTKKRRKTVNSNKQKQETFFESLLIWTISEKTKTKQKNTAQNNKPNWTVSANNQKNEEGEEREENITKKRTEKEREEKKRHLNPTDIDTINSSITMIQIEVFSFNSRKTARERDTRIKTKPFFFFKNTKYIKKKKSIQPITKGKSYLRNYLEKKKKKRGG</sequence>
<name>X6NXY4_RETFI</name>
<dbReference type="AlphaFoldDB" id="X6NXY4"/>
<organism evidence="2 3">
    <name type="scientific">Reticulomyxa filosa</name>
    <dbReference type="NCBI Taxonomy" id="46433"/>
    <lineage>
        <taxon>Eukaryota</taxon>
        <taxon>Sar</taxon>
        <taxon>Rhizaria</taxon>
        <taxon>Retaria</taxon>
        <taxon>Foraminifera</taxon>
        <taxon>Monothalamids</taxon>
        <taxon>Reticulomyxidae</taxon>
        <taxon>Reticulomyxa</taxon>
    </lineage>
</organism>
<protein>
    <submittedName>
        <fullName evidence="2">Uncharacterized protein</fullName>
    </submittedName>
</protein>
<evidence type="ECO:0000256" key="1">
    <source>
        <dbReference type="SAM" id="MobiDB-lite"/>
    </source>
</evidence>
<dbReference type="EMBL" id="ASPP01005103">
    <property type="protein sequence ID" value="ETO31175.1"/>
    <property type="molecule type" value="Genomic_DNA"/>
</dbReference>
<reference evidence="2 3" key="1">
    <citation type="journal article" date="2013" name="Curr. Biol.">
        <title>The Genome of the Foraminiferan Reticulomyxa filosa.</title>
        <authorList>
            <person name="Glockner G."/>
            <person name="Hulsmann N."/>
            <person name="Schleicher M."/>
            <person name="Noegel A.A."/>
            <person name="Eichinger L."/>
            <person name="Gallinger C."/>
            <person name="Pawlowski J."/>
            <person name="Sierra R."/>
            <person name="Euteneuer U."/>
            <person name="Pillet L."/>
            <person name="Moustafa A."/>
            <person name="Platzer M."/>
            <person name="Groth M."/>
            <person name="Szafranski K."/>
            <person name="Schliwa M."/>
        </authorList>
    </citation>
    <scope>NUCLEOTIDE SEQUENCE [LARGE SCALE GENOMIC DNA]</scope>
</reference>
<feature type="region of interest" description="Disordered" evidence="1">
    <location>
        <begin position="1"/>
        <end position="21"/>
    </location>
</feature>
<gene>
    <name evidence="2" type="ORF">RFI_05948</name>
</gene>
<evidence type="ECO:0000313" key="2">
    <source>
        <dbReference type="EMBL" id="ETO31175.1"/>
    </source>
</evidence>
<feature type="non-terminal residue" evidence="2">
    <location>
        <position position="167"/>
    </location>
</feature>
<comment type="caution">
    <text evidence="2">The sequence shown here is derived from an EMBL/GenBank/DDBJ whole genome shotgun (WGS) entry which is preliminary data.</text>
</comment>
<proteinExistence type="predicted"/>
<keyword evidence="3" id="KW-1185">Reference proteome</keyword>
<feature type="compositionally biased region" description="Basic and acidic residues" evidence="1">
    <location>
        <begin position="71"/>
        <end position="86"/>
    </location>
</feature>
<accession>X6NXY4</accession>
<evidence type="ECO:0000313" key="3">
    <source>
        <dbReference type="Proteomes" id="UP000023152"/>
    </source>
</evidence>